<dbReference type="RefSeq" id="WP_010755471.1">
    <property type="nucleotide sequence ID" value="NZ_ASWD01000002.1"/>
</dbReference>
<accession>R2TBX2</accession>
<dbReference type="STRING" id="160454.RV10_GL004167"/>
<dbReference type="Gene3D" id="3.10.100.10">
    <property type="entry name" value="Mannose-Binding Protein A, subunit A"/>
    <property type="match status" value="1"/>
</dbReference>
<organism evidence="2 3">
    <name type="scientific">Enterococcus pallens ATCC BAA-351</name>
    <dbReference type="NCBI Taxonomy" id="1158607"/>
    <lineage>
        <taxon>Bacteria</taxon>
        <taxon>Bacillati</taxon>
        <taxon>Bacillota</taxon>
        <taxon>Bacilli</taxon>
        <taxon>Lactobacillales</taxon>
        <taxon>Enterococcaceae</taxon>
        <taxon>Enterococcus</taxon>
    </lineage>
</organism>
<dbReference type="AlphaFoldDB" id="R2TBX2"/>
<keyword evidence="1" id="KW-0472">Membrane</keyword>
<evidence type="ECO:0000313" key="2">
    <source>
        <dbReference type="EMBL" id="EOH97739.1"/>
    </source>
</evidence>
<gene>
    <name evidence="2" type="ORF">UAU_00407</name>
</gene>
<dbReference type="SUPFAM" id="SSF56436">
    <property type="entry name" value="C-type lectin-like"/>
    <property type="match status" value="1"/>
</dbReference>
<comment type="caution">
    <text evidence="2">The sequence shown here is derived from an EMBL/GenBank/DDBJ whole genome shotgun (WGS) entry which is preliminary data.</text>
</comment>
<sequence length="1089" mass="124062">MKVEKIRKRRVQRSIFLSILITLLVGTGYYFYSKTVSVKKIEASTVITEGEFDLTAENRWDETEKKNYAELNWDSLSNLSQNGYQLYQSENQTDWNQRSLKYNQQITVLNVYPDKPESDTLEGWMAGLDWKDDNQLIEVDSCTITDFNAGANNILKDGDNYKYDVIMFGSWDFYNQKMLAKDGYDATKAFIDSGRGVLFGHDTMLQHVTVKPPPGGKDYFFEFYDSLGIGFPDDLSVSNNYIPNTSSWTGGEKVRILNDGYLMKYPFAMQNEEELTIPETHNTTLSDQSVGTVWAEFIEPFSSTNRQDIYDDGIWRGGWYLKTNNNVAAIQTGHSNGQSTVGENKIIANVLYNLAQVSLENNANERTVEDDQAPNSPSLDIRCGDRENLNIRVNAQDVGKKYRWYVEADIKDHGVKKSDTVEEEIISNIAGYFYQVVDTPDDVSYKASIIAKKDSTHNRIDESEFDPNLYVAPNNDSLSYNTTASFTINEKQDSEKYLQVIAVDRSGNVSEVTTVQIKDVTQQVDFEVERTADEAKLVEVELDSSVEDKMKSIEIQIPKNTEIKDFASLTLPMDWYSFENSETVDYYSFSFAMEDNNSAATIKDFLEELRFTITDPVDASGSIKVILHEKVYTSWVDEDGTTHYYVFIEDTTEPGTNWFQAYNKAKQLRYRGLTGYLATITSAEEHDFIFDNIARAPGLLGGARAVLADGSKIDDDSIIPQTRDEYDIDQDDWYWVSGPESGEVFFVGKDAIVGNTPANAYSSFAPGEPNNAIEVGGEYILQFAKDDSKEWNDLHGDLGYDQRYNHGYYVEFSEYGGQTEGEEITDVCWKAAIPQKINIQAYTERLGQTQRLARGDIIYDQELRIGKQITAQPNDFELFTFLEHRERMGDSVQGARPLGNQYTITKDFQEGAFIYANRQVMLHVRQVVLEPENQLVNPEKGYLNLKTSLYDVDSGNHVEDSSQLIQTQIPSQHTDAVSDFETFVVSTKHMTDELDQLSLNLILPEFYEYVGNFITPRHFEDPNDPMGADHQGKTENDLYGGIIERSRRDIDMDREYFITLYIKPTTAGKTPQPYSWDYKKNDLGEIKTQ</sequence>
<evidence type="ECO:0008006" key="4">
    <source>
        <dbReference type="Google" id="ProtNLM"/>
    </source>
</evidence>
<dbReference type="InterPro" id="IPR016187">
    <property type="entry name" value="CTDL_fold"/>
</dbReference>
<dbReference type="HOGENOM" id="CLU_015801_0_0_9"/>
<name>R2TBX2_9ENTE</name>
<evidence type="ECO:0000256" key="1">
    <source>
        <dbReference type="SAM" id="Phobius"/>
    </source>
</evidence>
<dbReference type="eggNOG" id="COG3291">
    <property type="taxonomic scope" value="Bacteria"/>
</dbReference>
<dbReference type="Proteomes" id="UP000013782">
    <property type="component" value="Unassembled WGS sequence"/>
</dbReference>
<evidence type="ECO:0000313" key="3">
    <source>
        <dbReference type="Proteomes" id="UP000013782"/>
    </source>
</evidence>
<feature type="transmembrane region" description="Helical" evidence="1">
    <location>
        <begin position="15"/>
        <end position="32"/>
    </location>
</feature>
<dbReference type="InterPro" id="IPR016186">
    <property type="entry name" value="C-type_lectin-like/link_sf"/>
</dbReference>
<dbReference type="eggNOG" id="COG5492">
    <property type="taxonomic scope" value="Bacteria"/>
</dbReference>
<keyword evidence="1" id="KW-0812">Transmembrane</keyword>
<reference evidence="2 3" key="1">
    <citation type="submission" date="2013-02" db="EMBL/GenBank/DDBJ databases">
        <title>The Genome Sequence of Enterococcus pallens BAA-351.</title>
        <authorList>
            <consortium name="The Broad Institute Genome Sequencing Platform"/>
            <consortium name="The Broad Institute Genome Sequencing Center for Infectious Disease"/>
            <person name="Earl A.M."/>
            <person name="Gilmore M.S."/>
            <person name="Lebreton F."/>
            <person name="Walker B."/>
            <person name="Young S.K."/>
            <person name="Zeng Q."/>
            <person name="Gargeya S."/>
            <person name="Fitzgerald M."/>
            <person name="Haas B."/>
            <person name="Abouelleil A."/>
            <person name="Alvarado L."/>
            <person name="Arachchi H.M."/>
            <person name="Berlin A.M."/>
            <person name="Chapman S.B."/>
            <person name="Dewar J."/>
            <person name="Goldberg J."/>
            <person name="Griggs A."/>
            <person name="Gujja S."/>
            <person name="Hansen M."/>
            <person name="Howarth C."/>
            <person name="Imamovic A."/>
            <person name="Larimer J."/>
            <person name="McCowan C."/>
            <person name="Murphy C."/>
            <person name="Neiman D."/>
            <person name="Pearson M."/>
            <person name="Priest M."/>
            <person name="Roberts A."/>
            <person name="Saif S."/>
            <person name="Shea T."/>
            <person name="Sisk P."/>
            <person name="Sykes S."/>
            <person name="Wortman J."/>
            <person name="Nusbaum C."/>
            <person name="Birren B."/>
        </authorList>
    </citation>
    <scope>NUCLEOTIDE SEQUENCE [LARGE SCALE GENOMIC DNA]</scope>
    <source>
        <strain evidence="2 3">ATCC BAA-351</strain>
    </source>
</reference>
<keyword evidence="3" id="KW-1185">Reference proteome</keyword>
<protein>
    <recommendedName>
        <fullName evidence="4">DUF5057 domain-containing protein</fullName>
    </recommendedName>
</protein>
<dbReference type="PATRIC" id="fig|1158607.3.peg.409"/>
<proteinExistence type="predicted"/>
<dbReference type="EMBL" id="AJAQ01000001">
    <property type="protein sequence ID" value="EOH97739.1"/>
    <property type="molecule type" value="Genomic_DNA"/>
</dbReference>
<keyword evidence="1" id="KW-1133">Transmembrane helix</keyword>